<keyword evidence="1" id="KW-0472">Membrane</keyword>
<dbReference type="Pfam" id="PF12730">
    <property type="entry name" value="ABC2_membrane_4"/>
    <property type="match status" value="1"/>
</dbReference>
<evidence type="ECO:0000313" key="3">
    <source>
        <dbReference type="Proteomes" id="UP000192674"/>
    </source>
</evidence>
<proteinExistence type="predicted"/>
<accession>A0A1W2FAJ5</accession>
<protein>
    <submittedName>
        <fullName evidence="2">ABC-2 family transporter protein</fullName>
    </submittedName>
</protein>
<dbReference type="RefSeq" id="WP_084430141.1">
    <property type="nucleotide sequence ID" value="NZ_FWXV01000005.1"/>
</dbReference>
<feature type="transmembrane region" description="Helical" evidence="1">
    <location>
        <begin position="142"/>
        <end position="160"/>
    </location>
</feature>
<feature type="transmembrane region" description="Helical" evidence="1">
    <location>
        <begin position="212"/>
        <end position="236"/>
    </location>
</feature>
<gene>
    <name evidence="2" type="ORF">SAMN05661093_05943</name>
</gene>
<dbReference type="OrthoDB" id="3294220at2"/>
<evidence type="ECO:0000313" key="2">
    <source>
        <dbReference type="EMBL" id="SMD18885.1"/>
    </source>
</evidence>
<organism evidence="2 3">
    <name type="scientific">Kibdelosporangium aridum</name>
    <dbReference type="NCBI Taxonomy" id="2030"/>
    <lineage>
        <taxon>Bacteria</taxon>
        <taxon>Bacillati</taxon>
        <taxon>Actinomycetota</taxon>
        <taxon>Actinomycetes</taxon>
        <taxon>Pseudonocardiales</taxon>
        <taxon>Pseudonocardiaceae</taxon>
        <taxon>Kibdelosporangium</taxon>
    </lineage>
</organism>
<sequence length="241" mass="25000">MNAVRGELSKLRSLPSTWAAVAVGLAAPTVIAILNSSSLRNTGRTSTDVGYQELAFGVVGAIILGVVLASSEYVTEGEDSAAGRQIVASLTVVPSRTRLLAAKIVALTIATTVLAIVASALTLLSVHVILGYDVAIPRALGIIVYWVLTSMLAFGITVLARNGIVPLAVLILNTSVVSVTFLLTKLTPLAAYFPDLAGARMFVGKMAVPVQLSPVVGGLVMTAWVVAVLLAAFVTFSRRDA</sequence>
<feature type="transmembrane region" description="Helical" evidence="1">
    <location>
        <begin position="104"/>
        <end position="130"/>
    </location>
</feature>
<evidence type="ECO:0000256" key="1">
    <source>
        <dbReference type="SAM" id="Phobius"/>
    </source>
</evidence>
<dbReference type="AlphaFoldDB" id="A0A1W2FAJ5"/>
<keyword evidence="1" id="KW-0812">Transmembrane</keyword>
<dbReference type="Proteomes" id="UP000192674">
    <property type="component" value="Unassembled WGS sequence"/>
</dbReference>
<feature type="transmembrane region" description="Helical" evidence="1">
    <location>
        <begin position="12"/>
        <end position="34"/>
    </location>
</feature>
<reference evidence="2 3" key="1">
    <citation type="submission" date="2017-04" db="EMBL/GenBank/DDBJ databases">
        <authorList>
            <person name="Afonso C.L."/>
            <person name="Miller P.J."/>
            <person name="Scott M.A."/>
            <person name="Spackman E."/>
            <person name="Goraichik I."/>
            <person name="Dimitrov K.M."/>
            <person name="Suarez D.L."/>
            <person name="Swayne D.E."/>
        </authorList>
    </citation>
    <scope>NUCLEOTIDE SEQUENCE [LARGE SCALE GENOMIC DNA]</scope>
    <source>
        <strain evidence="2 3">DSM 43828</strain>
    </source>
</reference>
<feature type="transmembrane region" description="Helical" evidence="1">
    <location>
        <begin position="167"/>
        <end position="192"/>
    </location>
</feature>
<keyword evidence="3" id="KW-1185">Reference proteome</keyword>
<keyword evidence="1" id="KW-1133">Transmembrane helix</keyword>
<name>A0A1W2FAJ5_KIBAR</name>
<dbReference type="EMBL" id="FWXV01000005">
    <property type="protein sequence ID" value="SMD18885.1"/>
    <property type="molecule type" value="Genomic_DNA"/>
</dbReference>
<feature type="transmembrane region" description="Helical" evidence="1">
    <location>
        <begin position="54"/>
        <end position="74"/>
    </location>
</feature>